<keyword evidence="5" id="KW-1185">Reference proteome</keyword>
<dbReference type="Pfam" id="PF03435">
    <property type="entry name" value="Sacchrp_dh_NADP"/>
    <property type="match status" value="1"/>
</dbReference>
<dbReference type="PANTHER" id="PTHR11133">
    <property type="entry name" value="SACCHAROPINE DEHYDROGENASE"/>
    <property type="match status" value="1"/>
</dbReference>
<dbReference type="InterPro" id="IPR036291">
    <property type="entry name" value="NAD(P)-bd_dom_sf"/>
</dbReference>
<evidence type="ECO:0000259" key="2">
    <source>
        <dbReference type="Pfam" id="PF03435"/>
    </source>
</evidence>
<reference evidence="4" key="1">
    <citation type="journal article" date="2014" name="Int. J. Syst. Evol. Microbiol.">
        <title>Complete genome sequence of Corynebacterium casei LMG S-19264T (=DSM 44701T), isolated from a smear-ripened cheese.</title>
        <authorList>
            <consortium name="US DOE Joint Genome Institute (JGI-PGF)"/>
            <person name="Walter F."/>
            <person name="Albersmeier A."/>
            <person name="Kalinowski J."/>
            <person name="Ruckert C."/>
        </authorList>
    </citation>
    <scope>NUCLEOTIDE SEQUENCE</scope>
    <source>
        <strain evidence="4">KCTC 12113</strain>
    </source>
</reference>
<protein>
    <submittedName>
        <fullName evidence="4">Saccharopine dehydrogenase</fullName>
    </submittedName>
</protein>
<dbReference type="InterPro" id="IPR005097">
    <property type="entry name" value="Sacchrp_dh_NADP-bd"/>
</dbReference>
<dbReference type="InterPro" id="IPR051168">
    <property type="entry name" value="AASS"/>
</dbReference>
<dbReference type="Proteomes" id="UP000634668">
    <property type="component" value="Unassembled WGS sequence"/>
</dbReference>
<reference evidence="4" key="2">
    <citation type="submission" date="2020-09" db="EMBL/GenBank/DDBJ databases">
        <authorList>
            <person name="Sun Q."/>
            <person name="Kim S."/>
        </authorList>
    </citation>
    <scope>NUCLEOTIDE SEQUENCE</scope>
    <source>
        <strain evidence="4">KCTC 12113</strain>
    </source>
</reference>
<feature type="domain" description="Saccharopine dehydrogenase NADP binding" evidence="2">
    <location>
        <begin position="5"/>
        <end position="126"/>
    </location>
</feature>
<organism evidence="4 5">
    <name type="scientific">Arenibacter certesii</name>
    <dbReference type="NCBI Taxonomy" id="228955"/>
    <lineage>
        <taxon>Bacteria</taxon>
        <taxon>Pseudomonadati</taxon>
        <taxon>Bacteroidota</taxon>
        <taxon>Flavobacteriia</taxon>
        <taxon>Flavobacteriales</taxon>
        <taxon>Flavobacteriaceae</taxon>
        <taxon>Arenibacter</taxon>
    </lineage>
</organism>
<dbReference type="EMBL" id="BMWP01000001">
    <property type="protein sequence ID" value="GGW22322.1"/>
    <property type="molecule type" value="Genomic_DNA"/>
</dbReference>
<proteinExistence type="predicted"/>
<evidence type="ECO:0000313" key="5">
    <source>
        <dbReference type="Proteomes" id="UP000634668"/>
    </source>
</evidence>
<evidence type="ECO:0000259" key="3">
    <source>
        <dbReference type="Pfam" id="PF16653"/>
    </source>
</evidence>
<accession>A0A918MG44</accession>
<dbReference type="SUPFAM" id="SSF51735">
    <property type="entry name" value="NAD(P)-binding Rossmann-fold domains"/>
    <property type="match status" value="1"/>
</dbReference>
<evidence type="ECO:0000313" key="4">
    <source>
        <dbReference type="EMBL" id="GGW22322.1"/>
    </source>
</evidence>
<dbReference type="SUPFAM" id="SSF55347">
    <property type="entry name" value="Glyceraldehyde-3-phosphate dehydrogenase-like, C-terminal domain"/>
    <property type="match status" value="1"/>
</dbReference>
<dbReference type="GO" id="GO:0016491">
    <property type="term" value="F:oxidoreductase activity"/>
    <property type="evidence" value="ECO:0007669"/>
    <property type="project" value="UniProtKB-KW"/>
</dbReference>
<dbReference type="InterPro" id="IPR032095">
    <property type="entry name" value="Sacchrp_dh-like_C"/>
</dbReference>
<sequence length="379" mass="41584">MGHKIVIAGAGGIASAVGLIIAEWGEDAPQLFIGNRTLDKAQQVAQWIKDGVTKPCEVKAFLLSENDTTSEMESVFREGDILLDCLPGSLAPRMAGYATAYGMHYVNLTEYVAETKEIMALAKDAETGFILQSGLAPGYIDLLAHHLFLEFCKDNKVEKVDSLEFKVGALTHHAVAPHYYGFTWSPVGVATEYIKEAETLRNYKIKQRPSLSERATIIIDGIAYEEDLTSGGAADLPHALEGKVGNLDYKTLRHPGHYAWIDQHIKGMEKDDDTIATLQRIMGAAIPHIKDDQIVLYAAVEGKDAKGILRRKEIAKKIYPQKVGKHTLKAIQTTTAVPMVQAAYHLLTSISKGLILQSQLDPLPFLNGKFVTPVYGEVK</sequence>
<dbReference type="RefSeq" id="WP_034236261.1">
    <property type="nucleotide sequence ID" value="NZ_BMWP01000001.1"/>
</dbReference>
<evidence type="ECO:0000256" key="1">
    <source>
        <dbReference type="ARBA" id="ARBA00023002"/>
    </source>
</evidence>
<dbReference type="Gene3D" id="3.30.360.10">
    <property type="entry name" value="Dihydrodipicolinate Reductase, domain 2"/>
    <property type="match status" value="1"/>
</dbReference>
<feature type="domain" description="Saccharopine dehydrogenase-like C-terminal" evidence="3">
    <location>
        <begin position="134"/>
        <end position="362"/>
    </location>
</feature>
<keyword evidence="1" id="KW-0560">Oxidoreductase</keyword>
<dbReference type="Pfam" id="PF16653">
    <property type="entry name" value="Sacchrp_dh_C"/>
    <property type="match status" value="1"/>
</dbReference>
<dbReference type="PANTHER" id="PTHR11133:SF22">
    <property type="entry name" value="ALPHA-AMINOADIPIC SEMIALDEHYDE SYNTHASE, MITOCHONDRIAL"/>
    <property type="match status" value="1"/>
</dbReference>
<comment type="caution">
    <text evidence="4">The sequence shown here is derived from an EMBL/GenBank/DDBJ whole genome shotgun (WGS) entry which is preliminary data.</text>
</comment>
<dbReference type="Gene3D" id="3.40.50.720">
    <property type="entry name" value="NAD(P)-binding Rossmann-like Domain"/>
    <property type="match status" value="1"/>
</dbReference>
<dbReference type="AlphaFoldDB" id="A0A918MG44"/>
<gene>
    <name evidence="4" type="ORF">GCM10007383_02220</name>
</gene>
<name>A0A918MG44_9FLAO</name>